<dbReference type="GO" id="GO:0016705">
    <property type="term" value="F:oxidoreductase activity, acting on paired donors, with incorporation or reduction of molecular oxygen"/>
    <property type="evidence" value="ECO:0007669"/>
    <property type="project" value="InterPro"/>
</dbReference>
<dbReference type="InterPro" id="IPR001128">
    <property type="entry name" value="Cyt_P450"/>
</dbReference>
<dbReference type="PROSITE" id="PS00086">
    <property type="entry name" value="CYTOCHROME_P450"/>
    <property type="match status" value="1"/>
</dbReference>
<dbReference type="InterPro" id="IPR017972">
    <property type="entry name" value="Cyt_P450_CS"/>
</dbReference>
<evidence type="ECO:0000256" key="12">
    <source>
        <dbReference type="ARBA" id="ARBA00023136"/>
    </source>
</evidence>
<evidence type="ECO:0000256" key="11">
    <source>
        <dbReference type="ARBA" id="ARBA00023033"/>
    </source>
</evidence>
<dbReference type="InterPro" id="IPR050476">
    <property type="entry name" value="Insect_CytP450_Detox"/>
</dbReference>
<comment type="cofactor">
    <cofactor evidence="1 13">
        <name>heme</name>
        <dbReference type="ChEBI" id="CHEBI:30413"/>
    </cofactor>
</comment>
<sequence>MASYFEILCGVAALLLALYYYSTSTFDFWKNRGVVGPRPIPFFGTSKDLMFAKISVAEYTKNIYDKYKNEPLIGLYHGRLPLLILNDPEIIKDVLIRDFSKFSDRGTHTFEKTEPLSAHLFNLESERWRPLRSRLSPIFTSGRIKEMFTLILECSQHLEKYLDKQIEKGEPIECRELTAKFTTDVIGSCAFGIDMSAMSDEDSEFRRMGREVFAVNLENIARFKARQFLPKLYAMLGYVFSDKKYSPFFTKVVADSIKYRKENNIVRPDFINMLMELKEHPDKLENIELTDTLLAAQAFVFFVAGFETSSSTMSNALYELARNQDVQNKLRKEIRACWDKNNGHLKYEDIKGMEYFDKVFKETLRMYPPGTILMRQAMSDYTFNGPKVTIPKETAIWIPVLAIHRDPDIFPNPDSFDPERFNNDVVAARHSMNYLPFGDGPRNCIGMLKYTGCPTQPEQAVPPKRLEIEAAVMDRS</sequence>
<dbReference type="InterPro" id="IPR036396">
    <property type="entry name" value="Cyt_P450_sf"/>
</dbReference>
<dbReference type="CDD" id="cd11056">
    <property type="entry name" value="CYP6-like"/>
    <property type="match status" value="1"/>
</dbReference>
<keyword evidence="8" id="KW-0492">Microsome</keyword>
<feature type="binding site" description="axial binding residue" evidence="13">
    <location>
        <position position="444"/>
    </location>
    <ligand>
        <name>heme</name>
        <dbReference type="ChEBI" id="CHEBI:30413"/>
    </ligand>
    <ligandPart>
        <name>Fe</name>
        <dbReference type="ChEBI" id="CHEBI:18248"/>
    </ligandPart>
</feature>
<keyword evidence="11 14" id="KW-0503">Monooxygenase</keyword>
<dbReference type="PRINTS" id="PR00385">
    <property type="entry name" value="P450"/>
</dbReference>
<dbReference type="GO" id="GO:0020037">
    <property type="term" value="F:heme binding"/>
    <property type="evidence" value="ECO:0007669"/>
    <property type="project" value="InterPro"/>
</dbReference>
<protein>
    <submittedName>
        <fullName evidence="15">Cytochrome P450 6a2</fullName>
    </submittedName>
</protein>
<evidence type="ECO:0000256" key="5">
    <source>
        <dbReference type="ARBA" id="ARBA00022617"/>
    </source>
</evidence>
<evidence type="ECO:0000256" key="14">
    <source>
        <dbReference type="RuleBase" id="RU000461"/>
    </source>
</evidence>
<dbReference type="GO" id="GO:0005506">
    <property type="term" value="F:iron ion binding"/>
    <property type="evidence" value="ECO:0007669"/>
    <property type="project" value="InterPro"/>
</dbReference>
<dbReference type="Proteomes" id="UP000053825">
    <property type="component" value="Unassembled WGS sequence"/>
</dbReference>
<dbReference type="PRINTS" id="PR00463">
    <property type="entry name" value="EP450I"/>
</dbReference>
<accession>A0A0L7QK35</accession>
<organism evidence="15 16">
    <name type="scientific">Habropoda laboriosa</name>
    <dbReference type="NCBI Taxonomy" id="597456"/>
    <lineage>
        <taxon>Eukaryota</taxon>
        <taxon>Metazoa</taxon>
        <taxon>Ecdysozoa</taxon>
        <taxon>Arthropoda</taxon>
        <taxon>Hexapoda</taxon>
        <taxon>Insecta</taxon>
        <taxon>Pterygota</taxon>
        <taxon>Neoptera</taxon>
        <taxon>Endopterygota</taxon>
        <taxon>Hymenoptera</taxon>
        <taxon>Apocrita</taxon>
        <taxon>Aculeata</taxon>
        <taxon>Apoidea</taxon>
        <taxon>Anthophila</taxon>
        <taxon>Apidae</taxon>
        <taxon>Habropoda</taxon>
    </lineage>
</organism>
<dbReference type="GO" id="GO:0005789">
    <property type="term" value="C:endoplasmic reticulum membrane"/>
    <property type="evidence" value="ECO:0007669"/>
    <property type="project" value="UniProtKB-SubCell"/>
</dbReference>
<evidence type="ECO:0000256" key="9">
    <source>
        <dbReference type="ARBA" id="ARBA00023002"/>
    </source>
</evidence>
<keyword evidence="9 14" id="KW-0560">Oxidoreductase</keyword>
<name>A0A0L7QK35_9HYME</name>
<keyword evidence="7" id="KW-0256">Endoplasmic reticulum</keyword>
<evidence type="ECO:0000256" key="10">
    <source>
        <dbReference type="ARBA" id="ARBA00023004"/>
    </source>
</evidence>
<dbReference type="FunFam" id="1.10.630.10:FF:000042">
    <property type="entry name" value="Cytochrome P450"/>
    <property type="match status" value="1"/>
</dbReference>
<keyword evidence="12" id="KW-0472">Membrane</keyword>
<evidence type="ECO:0000256" key="2">
    <source>
        <dbReference type="ARBA" id="ARBA00004174"/>
    </source>
</evidence>
<dbReference type="InterPro" id="IPR002401">
    <property type="entry name" value="Cyt_P450_E_grp-I"/>
</dbReference>
<proteinExistence type="inferred from homology"/>
<keyword evidence="10 13" id="KW-0408">Iron</keyword>
<evidence type="ECO:0000256" key="6">
    <source>
        <dbReference type="ARBA" id="ARBA00022723"/>
    </source>
</evidence>
<dbReference type="EMBL" id="KQ415000">
    <property type="protein sequence ID" value="KOC58959.1"/>
    <property type="molecule type" value="Genomic_DNA"/>
</dbReference>
<dbReference type="AlphaFoldDB" id="A0A0L7QK35"/>
<comment type="subcellular location">
    <subcellularLocation>
        <location evidence="3">Endoplasmic reticulum membrane</location>
        <topology evidence="3">Peripheral membrane protein</topology>
    </subcellularLocation>
    <subcellularLocation>
        <location evidence="2">Microsome membrane</location>
        <topology evidence="2">Peripheral membrane protein</topology>
    </subcellularLocation>
</comment>
<evidence type="ECO:0000256" key="3">
    <source>
        <dbReference type="ARBA" id="ARBA00004406"/>
    </source>
</evidence>
<evidence type="ECO:0000256" key="4">
    <source>
        <dbReference type="ARBA" id="ARBA00010617"/>
    </source>
</evidence>
<evidence type="ECO:0000256" key="7">
    <source>
        <dbReference type="ARBA" id="ARBA00022824"/>
    </source>
</evidence>
<keyword evidence="6 13" id="KW-0479">Metal-binding</keyword>
<keyword evidence="5 13" id="KW-0349">Heme</keyword>
<evidence type="ECO:0000256" key="1">
    <source>
        <dbReference type="ARBA" id="ARBA00001971"/>
    </source>
</evidence>
<comment type="similarity">
    <text evidence="4 14">Belongs to the cytochrome P450 family.</text>
</comment>
<dbReference type="GO" id="GO:0004497">
    <property type="term" value="F:monooxygenase activity"/>
    <property type="evidence" value="ECO:0007669"/>
    <property type="project" value="UniProtKB-KW"/>
</dbReference>
<dbReference type="OrthoDB" id="2789670at2759"/>
<evidence type="ECO:0000313" key="16">
    <source>
        <dbReference type="Proteomes" id="UP000053825"/>
    </source>
</evidence>
<evidence type="ECO:0000256" key="13">
    <source>
        <dbReference type="PIRSR" id="PIRSR602401-1"/>
    </source>
</evidence>
<evidence type="ECO:0000256" key="8">
    <source>
        <dbReference type="ARBA" id="ARBA00022848"/>
    </source>
</evidence>
<keyword evidence="16" id="KW-1185">Reference proteome</keyword>
<dbReference type="Gene3D" id="1.10.630.10">
    <property type="entry name" value="Cytochrome P450"/>
    <property type="match status" value="1"/>
</dbReference>
<dbReference type="Pfam" id="PF00067">
    <property type="entry name" value="p450"/>
    <property type="match status" value="1"/>
</dbReference>
<evidence type="ECO:0000313" key="15">
    <source>
        <dbReference type="EMBL" id="KOC58959.1"/>
    </source>
</evidence>
<dbReference type="STRING" id="597456.A0A0L7QK35"/>
<gene>
    <name evidence="15" type="ORF">WH47_00904</name>
</gene>
<dbReference type="SUPFAM" id="SSF48264">
    <property type="entry name" value="Cytochrome P450"/>
    <property type="match status" value="1"/>
</dbReference>
<dbReference type="PANTHER" id="PTHR24292:SF54">
    <property type="entry name" value="CYP9F3-RELATED"/>
    <property type="match status" value="1"/>
</dbReference>
<reference evidence="15 16" key="1">
    <citation type="submission" date="2015-07" db="EMBL/GenBank/DDBJ databases">
        <title>The genome of Habropoda laboriosa.</title>
        <authorList>
            <person name="Pan H."/>
            <person name="Kapheim K."/>
        </authorList>
    </citation>
    <scope>NUCLEOTIDE SEQUENCE [LARGE SCALE GENOMIC DNA]</scope>
    <source>
        <strain evidence="15">0110345459</strain>
    </source>
</reference>
<dbReference type="PANTHER" id="PTHR24292">
    <property type="entry name" value="CYTOCHROME P450"/>
    <property type="match status" value="1"/>
</dbReference>